<feature type="region of interest" description="Disordered" evidence="1">
    <location>
        <begin position="18"/>
        <end position="44"/>
    </location>
</feature>
<name>A0A336KQ87_CULSO</name>
<dbReference type="EMBL" id="UFQT01000739">
    <property type="protein sequence ID" value="SSX26846.1"/>
    <property type="molecule type" value="Genomic_DNA"/>
</dbReference>
<dbReference type="VEuPathDB" id="VectorBase:CSON013928"/>
<reference evidence="3" key="2">
    <citation type="submission" date="2018-07" db="EMBL/GenBank/DDBJ databases">
        <authorList>
            <person name="Quirk P.G."/>
            <person name="Krulwich T.A."/>
        </authorList>
    </citation>
    <scope>NUCLEOTIDE SEQUENCE</scope>
</reference>
<feature type="compositionally biased region" description="Polar residues" evidence="1">
    <location>
        <begin position="35"/>
        <end position="44"/>
    </location>
</feature>
<dbReference type="AlphaFoldDB" id="A0A336KQ87"/>
<protein>
    <submittedName>
        <fullName evidence="2">CSON013928 protein</fullName>
    </submittedName>
</protein>
<sequence>MSCFRVIFEKFRKQNATSLPQNTTYHNHHHHNHQTETSKISHSNNLHKIKTSINTMKILYNDN</sequence>
<organism evidence="2">
    <name type="scientific">Culicoides sonorensis</name>
    <name type="common">Biting midge</name>
    <dbReference type="NCBI Taxonomy" id="179676"/>
    <lineage>
        <taxon>Eukaryota</taxon>
        <taxon>Metazoa</taxon>
        <taxon>Ecdysozoa</taxon>
        <taxon>Arthropoda</taxon>
        <taxon>Hexapoda</taxon>
        <taxon>Insecta</taxon>
        <taxon>Pterygota</taxon>
        <taxon>Neoptera</taxon>
        <taxon>Endopterygota</taxon>
        <taxon>Diptera</taxon>
        <taxon>Nematocera</taxon>
        <taxon>Chironomoidea</taxon>
        <taxon>Ceratopogonidae</taxon>
        <taxon>Ceratopogoninae</taxon>
        <taxon>Culicoides</taxon>
        <taxon>Monoculicoides</taxon>
    </lineage>
</organism>
<accession>A0A336KQ87</accession>
<evidence type="ECO:0000313" key="3">
    <source>
        <dbReference type="EMBL" id="SSX26846.1"/>
    </source>
</evidence>
<evidence type="ECO:0000256" key="1">
    <source>
        <dbReference type="SAM" id="MobiDB-lite"/>
    </source>
</evidence>
<proteinExistence type="predicted"/>
<reference evidence="2" key="1">
    <citation type="submission" date="2018-04" db="EMBL/GenBank/DDBJ databases">
        <authorList>
            <person name="Go L.Y."/>
            <person name="Mitchell J.A."/>
        </authorList>
    </citation>
    <scope>NUCLEOTIDE SEQUENCE</scope>
    <source>
        <tissue evidence="2">Whole organism</tissue>
    </source>
</reference>
<gene>
    <name evidence="2" type="primary">CSON013928</name>
</gene>
<evidence type="ECO:0000313" key="2">
    <source>
        <dbReference type="EMBL" id="SSX06497.1"/>
    </source>
</evidence>
<dbReference type="EMBL" id="UFQS01000739">
    <property type="protein sequence ID" value="SSX06497.1"/>
    <property type="molecule type" value="Genomic_DNA"/>
</dbReference>